<protein>
    <submittedName>
        <fullName evidence="1">Uncharacterized protein</fullName>
    </submittedName>
</protein>
<accession>A0AAV7XML6</accession>
<keyword evidence="2" id="KW-1185">Reference proteome</keyword>
<evidence type="ECO:0000313" key="2">
    <source>
        <dbReference type="Proteomes" id="UP001075354"/>
    </source>
</evidence>
<dbReference type="AlphaFoldDB" id="A0AAV7XML6"/>
<dbReference type="EMBL" id="JAPTSV010000007">
    <property type="protein sequence ID" value="KAJ1526443.1"/>
    <property type="molecule type" value="Genomic_DNA"/>
</dbReference>
<organism evidence="1 2">
    <name type="scientific">Megalurothrips usitatus</name>
    <name type="common">bean blossom thrips</name>
    <dbReference type="NCBI Taxonomy" id="439358"/>
    <lineage>
        <taxon>Eukaryota</taxon>
        <taxon>Metazoa</taxon>
        <taxon>Ecdysozoa</taxon>
        <taxon>Arthropoda</taxon>
        <taxon>Hexapoda</taxon>
        <taxon>Insecta</taxon>
        <taxon>Pterygota</taxon>
        <taxon>Neoptera</taxon>
        <taxon>Paraneoptera</taxon>
        <taxon>Thysanoptera</taxon>
        <taxon>Terebrantia</taxon>
        <taxon>Thripoidea</taxon>
        <taxon>Thripidae</taxon>
        <taxon>Megalurothrips</taxon>
    </lineage>
</organism>
<proteinExistence type="predicted"/>
<name>A0AAV7XML6_9NEOP</name>
<sequence length="72" mass="7999">MSHPLSAARWAALRRPTTQAKPIRAAEERSLLAKFQAQPADQHVPVREKRSSVHTSTQLACLLLADVEQTVK</sequence>
<gene>
    <name evidence="1" type="ORF">ONE63_009577</name>
</gene>
<dbReference type="Proteomes" id="UP001075354">
    <property type="component" value="Chromosome 7"/>
</dbReference>
<comment type="caution">
    <text evidence="1">The sequence shown here is derived from an EMBL/GenBank/DDBJ whole genome shotgun (WGS) entry which is preliminary data.</text>
</comment>
<reference evidence="1" key="1">
    <citation type="submission" date="2022-12" db="EMBL/GenBank/DDBJ databases">
        <title>Chromosome-level genome assembly of the bean flower thrips Megalurothrips usitatus.</title>
        <authorList>
            <person name="Ma L."/>
            <person name="Liu Q."/>
            <person name="Li H."/>
            <person name="Cai W."/>
        </authorList>
    </citation>
    <scope>NUCLEOTIDE SEQUENCE</scope>
    <source>
        <strain evidence="1">Cailab_2022a</strain>
    </source>
</reference>
<evidence type="ECO:0000313" key="1">
    <source>
        <dbReference type="EMBL" id="KAJ1526443.1"/>
    </source>
</evidence>